<organism evidence="2 3">
    <name type="scientific">Rubus argutus</name>
    <name type="common">Southern blackberry</name>
    <dbReference type="NCBI Taxonomy" id="59490"/>
    <lineage>
        <taxon>Eukaryota</taxon>
        <taxon>Viridiplantae</taxon>
        <taxon>Streptophyta</taxon>
        <taxon>Embryophyta</taxon>
        <taxon>Tracheophyta</taxon>
        <taxon>Spermatophyta</taxon>
        <taxon>Magnoliopsida</taxon>
        <taxon>eudicotyledons</taxon>
        <taxon>Gunneridae</taxon>
        <taxon>Pentapetalae</taxon>
        <taxon>rosids</taxon>
        <taxon>fabids</taxon>
        <taxon>Rosales</taxon>
        <taxon>Rosaceae</taxon>
        <taxon>Rosoideae</taxon>
        <taxon>Rosoideae incertae sedis</taxon>
        <taxon>Rubus</taxon>
    </lineage>
</organism>
<evidence type="ECO:0000313" key="3">
    <source>
        <dbReference type="Proteomes" id="UP001457282"/>
    </source>
</evidence>
<feature type="region of interest" description="Disordered" evidence="1">
    <location>
        <begin position="1"/>
        <end position="24"/>
    </location>
</feature>
<dbReference type="Proteomes" id="UP001457282">
    <property type="component" value="Unassembled WGS sequence"/>
</dbReference>
<evidence type="ECO:0000256" key="1">
    <source>
        <dbReference type="SAM" id="MobiDB-lite"/>
    </source>
</evidence>
<evidence type="ECO:0000313" key="2">
    <source>
        <dbReference type="EMBL" id="KAK9932302.1"/>
    </source>
</evidence>
<feature type="region of interest" description="Disordered" evidence="1">
    <location>
        <begin position="130"/>
        <end position="151"/>
    </location>
</feature>
<protein>
    <submittedName>
        <fullName evidence="2">Uncharacterized protein</fullName>
    </submittedName>
</protein>
<feature type="compositionally biased region" description="Basic and acidic residues" evidence="1">
    <location>
        <begin position="1"/>
        <end position="22"/>
    </location>
</feature>
<reference evidence="2 3" key="1">
    <citation type="journal article" date="2023" name="G3 (Bethesda)">
        <title>A chromosome-length genome assembly and annotation of blackberry (Rubus argutus, cv. 'Hillquist').</title>
        <authorList>
            <person name="Bruna T."/>
            <person name="Aryal R."/>
            <person name="Dudchenko O."/>
            <person name="Sargent D.J."/>
            <person name="Mead D."/>
            <person name="Buti M."/>
            <person name="Cavallini A."/>
            <person name="Hytonen T."/>
            <person name="Andres J."/>
            <person name="Pham M."/>
            <person name="Weisz D."/>
            <person name="Mascagni F."/>
            <person name="Usai G."/>
            <person name="Natali L."/>
            <person name="Bassil N."/>
            <person name="Fernandez G.E."/>
            <person name="Lomsadze A."/>
            <person name="Armour M."/>
            <person name="Olukolu B."/>
            <person name="Poorten T."/>
            <person name="Britton C."/>
            <person name="Davik J."/>
            <person name="Ashrafi H."/>
            <person name="Aiden E.L."/>
            <person name="Borodovsky M."/>
            <person name="Worthington M."/>
        </authorList>
    </citation>
    <scope>NUCLEOTIDE SEQUENCE [LARGE SCALE GENOMIC DNA]</scope>
    <source>
        <strain evidence="2">PI 553951</strain>
    </source>
</reference>
<proteinExistence type="predicted"/>
<dbReference type="EMBL" id="JBEDUW010000004">
    <property type="protein sequence ID" value="KAK9932302.1"/>
    <property type="molecule type" value="Genomic_DNA"/>
</dbReference>
<feature type="region of interest" description="Disordered" evidence="1">
    <location>
        <begin position="36"/>
        <end position="62"/>
    </location>
</feature>
<dbReference type="AlphaFoldDB" id="A0AAW1X6E2"/>
<accession>A0AAW1X6E2</accession>
<comment type="caution">
    <text evidence="2">The sequence shown here is derived from an EMBL/GenBank/DDBJ whole genome shotgun (WGS) entry which is preliminary data.</text>
</comment>
<name>A0AAW1X6E2_RUBAR</name>
<gene>
    <name evidence="2" type="ORF">M0R45_019545</name>
</gene>
<keyword evidence="3" id="KW-1185">Reference proteome</keyword>
<sequence length="151" mass="17369">MKTKDGEEQRQRGWMRKLRDGRTGNCRAAVRAAGLRRRRVREETPTERSAGPCGGEKNGGVRWVQRRKQREEEVMDDISWSIYAVMDAAVRRSDGSGERWRLENLQVMAVVENGCREQNRGERLLMCGCGEKKTKGKKKSKKERTTSGREI</sequence>